<dbReference type="PANTHER" id="PTHR45832">
    <property type="entry name" value="SERINE/THREONINE-PROTEIN KINASE SAMKA-RELATED-RELATED"/>
    <property type="match status" value="1"/>
</dbReference>
<evidence type="ECO:0000256" key="8">
    <source>
        <dbReference type="ARBA" id="ARBA00047899"/>
    </source>
</evidence>
<proteinExistence type="inferred from homology"/>
<dbReference type="GO" id="GO:0005524">
    <property type="term" value="F:ATP binding"/>
    <property type="evidence" value="ECO:0007669"/>
    <property type="project" value="UniProtKB-KW"/>
</dbReference>
<dbReference type="PROSITE" id="PS50108">
    <property type="entry name" value="CRIB"/>
    <property type="match status" value="1"/>
</dbReference>
<name>A0A0A1NEI7_RHIZD</name>
<dbReference type="Gene3D" id="3.90.810.10">
    <property type="entry name" value="CRIB domain"/>
    <property type="match status" value="2"/>
</dbReference>
<feature type="compositionally biased region" description="Polar residues" evidence="10">
    <location>
        <begin position="268"/>
        <end position="282"/>
    </location>
</feature>
<keyword evidence="13" id="KW-0418">Kinase</keyword>
<dbReference type="Proteomes" id="UP000242381">
    <property type="component" value="Unassembled WGS sequence"/>
</dbReference>
<dbReference type="SUPFAM" id="SSF56112">
    <property type="entry name" value="Protein kinase-like (PK-like)"/>
    <property type="match status" value="1"/>
</dbReference>
<evidence type="ECO:0000256" key="4">
    <source>
        <dbReference type="ARBA" id="ARBA00022723"/>
    </source>
</evidence>
<feature type="domain" description="CRIB" evidence="12">
    <location>
        <begin position="137"/>
        <end position="150"/>
    </location>
</feature>
<dbReference type="Gene3D" id="1.10.510.10">
    <property type="entry name" value="Transferase(Phosphotransferase) domain 1"/>
    <property type="match status" value="1"/>
</dbReference>
<evidence type="ECO:0000256" key="5">
    <source>
        <dbReference type="ARBA" id="ARBA00022741"/>
    </source>
</evidence>
<evidence type="ECO:0000313" key="13">
    <source>
        <dbReference type="EMBL" id="ORE16695.1"/>
    </source>
</evidence>
<evidence type="ECO:0000259" key="11">
    <source>
        <dbReference type="PROSITE" id="PS50011"/>
    </source>
</evidence>
<comment type="similarity">
    <text evidence="2">Belongs to the protein kinase superfamily. STE Ser/Thr protein kinase family. STE20 subfamily.</text>
</comment>
<dbReference type="SMART" id="SM00219">
    <property type="entry name" value="TyrKc"/>
    <property type="match status" value="1"/>
</dbReference>
<evidence type="ECO:0000256" key="1">
    <source>
        <dbReference type="ARBA" id="ARBA00001946"/>
    </source>
</evidence>
<dbReference type="GO" id="GO:0046872">
    <property type="term" value="F:metal ion binding"/>
    <property type="evidence" value="ECO:0007669"/>
    <property type="project" value="UniProtKB-KW"/>
</dbReference>
<evidence type="ECO:0000256" key="3">
    <source>
        <dbReference type="ARBA" id="ARBA00022679"/>
    </source>
</evidence>
<comment type="catalytic activity">
    <reaction evidence="9">
        <text>L-seryl-[protein] + ATP = O-phospho-L-seryl-[protein] + ADP + H(+)</text>
        <dbReference type="Rhea" id="RHEA:17989"/>
        <dbReference type="Rhea" id="RHEA-COMP:9863"/>
        <dbReference type="Rhea" id="RHEA-COMP:11604"/>
        <dbReference type="ChEBI" id="CHEBI:15378"/>
        <dbReference type="ChEBI" id="CHEBI:29999"/>
        <dbReference type="ChEBI" id="CHEBI:30616"/>
        <dbReference type="ChEBI" id="CHEBI:83421"/>
        <dbReference type="ChEBI" id="CHEBI:456216"/>
        <dbReference type="EC" id="2.7.11.1"/>
    </reaction>
</comment>
<comment type="catalytic activity">
    <reaction evidence="8">
        <text>L-threonyl-[protein] + ATP = O-phospho-L-threonyl-[protein] + ADP + H(+)</text>
        <dbReference type="Rhea" id="RHEA:46608"/>
        <dbReference type="Rhea" id="RHEA-COMP:11060"/>
        <dbReference type="Rhea" id="RHEA-COMP:11605"/>
        <dbReference type="ChEBI" id="CHEBI:15378"/>
        <dbReference type="ChEBI" id="CHEBI:30013"/>
        <dbReference type="ChEBI" id="CHEBI:30616"/>
        <dbReference type="ChEBI" id="CHEBI:61977"/>
        <dbReference type="ChEBI" id="CHEBI:456216"/>
        <dbReference type="EC" id="2.7.11.1"/>
    </reaction>
</comment>
<feature type="region of interest" description="Disordered" evidence="10">
    <location>
        <begin position="194"/>
        <end position="242"/>
    </location>
</feature>
<evidence type="ECO:0000256" key="10">
    <source>
        <dbReference type="SAM" id="MobiDB-lite"/>
    </source>
</evidence>
<keyword evidence="5" id="KW-0547">Nucleotide-binding</keyword>
<dbReference type="InterPro" id="IPR020635">
    <property type="entry name" value="Tyr_kinase_cat_dom"/>
</dbReference>
<dbReference type="FunFam" id="1.10.510.10:FF:000768">
    <property type="entry name" value="Non-specific serine/threonine protein kinase"/>
    <property type="match status" value="1"/>
</dbReference>
<evidence type="ECO:0000259" key="12">
    <source>
        <dbReference type="PROSITE" id="PS50108"/>
    </source>
</evidence>
<feature type="compositionally biased region" description="Polar residues" evidence="10">
    <location>
        <begin position="1"/>
        <end position="14"/>
    </location>
</feature>
<comment type="cofactor">
    <cofactor evidence="1">
        <name>Mg(2+)</name>
        <dbReference type="ChEBI" id="CHEBI:18420"/>
    </cofactor>
</comment>
<dbReference type="PANTHER" id="PTHR45832:SF22">
    <property type="entry name" value="SERINE_THREONINE-PROTEIN KINASE SAMKA-RELATED"/>
    <property type="match status" value="1"/>
</dbReference>
<sequence>MGNTIATPSSSTSEYNEKRPSHASRGLRKMASSSTLSSLKLYRQANRSETSLSSKVSSLSGFGEKILDISKPTQVEHGIHVEYNKNNGKYMGLPDVWQQSNLPSDDVLDTHYVAPHLVPSPVKPDSDRKCSRVPTLIGKPYNIQHNVHVEVGQYGYKGLPEKWQMILLASGVPEDVVKNNPATVERVMHHVRMPDSLQSNKRTTITTNATTVKETEQQEKEPRRESIQEALPKGYAPPSRARSSKLLHLSIFKSSSDIPPLPDKQEETSQPEPSNSLDVIVDSNTDPTTLYTDFILIAEGESGPMYAAKQVNTQRIVAIKKISYEAREKVSKIKSELIAMKMSRHPNIVEFIACYTTKEEIWVVMECMDVSLADIISIDDRTRLKEAHIGRIVRDILRALTRLHRLNRIHRDIRSDNILLNLRGEVKLADFGHCAQLTSSQPHRNSIVGTPYWMAPEVIKGVNYNSKADIWSLGVVILEMAEGDPPYVEHPPLRALFLIASNGLPPLKEPERWSDEFKDFLQLCITEDQHKRPDADTLLKHPFLSSVATTEDMVELIEETRRLEMLMQEEREEEEEE</sequence>
<feature type="compositionally biased region" description="Basic and acidic residues" evidence="10">
    <location>
        <begin position="213"/>
        <end position="227"/>
    </location>
</feature>
<dbReference type="PROSITE" id="PS50011">
    <property type="entry name" value="PROTEIN_KINASE_DOM"/>
    <property type="match status" value="1"/>
</dbReference>
<feature type="domain" description="Protein kinase" evidence="11">
    <location>
        <begin position="291"/>
        <end position="544"/>
    </location>
</feature>
<evidence type="ECO:0000256" key="2">
    <source>
        <dbReference type="ARBA" id="ARBA00008874"/>
    </source>
</evidence>
<dbReference type="OMA" id="ISTHWMA"/>
<dbReference type="InterPro" id="IPR011009">
    <property type="entry name" value="Kinase-like_dom_sf"/>
</dbReference>
<keyword evidence="7" id="KW-0460">Magnesium</keyword>
<keyword evidence="4" id="KW-0479">Metal-binding</keyword>
<feature type="region of interest" description="Disordered" evidence="10">
    <location>
        <begin position="254"/>
        <end position="282"/>
    </location>
</feature>
<evidence type="ECO:0000256" key="7">
    <source>
        <dbReference type="ARBA" id="ARBA00022842"/>
    </source>
</evidence>
<dbReference type="InterPro" id="IPR051931">
    <property type="entry name" value="PAK3-like"/>
</dbReference>
<evidence type="ECO:0000256" key="9">
    <source>
        <dbReference type="ARBA" id="ARBA00048679"/>
    </source>
</evidence>
<dbReference type="AlphaFoldDB" id="A0A0A1NEI7"/>
<feature type="compositionally biased region" description="Low complexity" evidence="10">
    <location>
        <begin position="203"/>
        <end position="212"/>
    </location>
</feature>
<dbReference type="GO" id="GO:0004713">
    <property type="term" value="F:protein tyrosine kinase activity"/>
    <property type="evidence" value="ECO:0007669"/>
    <property type="project" value="InterPro"/>
</dbReference>
<dbReference type="GO" id="GO:0004674">
    <property type="term" value="F:protein serine/threonine kinase activity"/>
    <property type="evidence" value="ECO:0007669"/>
    <property type="project" value="UniProtKB-EC"/>
</dbReference>
<keyword evidence="3" id="KW-0808">Transferase</keyword>
<feature type="region of interest" description="Disordered" evidence="10">
    <location>
        <begin position="1"/>
        <end position="32"/>
    </location>
</feature>
<protein>
    <submittedName>
        <fullName evidence="13">Kinase-like protein</fullName>
    </submittedName>
</protein>
<dbReference type="InterPro" id="IPR000095">
    <property type="entry name" value="CRIB_dom"/>
</dbReference>
<gene>
    <name evidence="13" type="ORF">BCV71DRAFT_13980</name>
</gene>
<evidence type="ECO:0000313" key="14">
    <source>
        <dbReference type="Proteomes" id="UP000242381"/>
    </source>
</evidence>
<dbReference type="VEuPathDB" id="FungiDB:BCV72DRAFT_87226"/>
<dbReference type="InterPro" id="IPR000719">
    <property type="entry name" value="Prot_kinase_dom"/>
</dbReference>
<evidence type="ECO:0000256" key="6">
    <source>
        <dbReference type="ARBA" id="ARBA00022840"/>
    </source>
</evidence>
<dbReference type="CDD" id="cd06614">
    <property type="entry name" value="STKc_PAK"/>
    <property type="match status" value="1"/>
</dbReference>
<accession>A0A0A1NEI7</accession>
<dbReference type="EMBL" id="KV921377">
    <property type="protein sequence ID" value="ORE16695.1"/>
    <property type="molecule type" value="Genomic_DNA"/>
</dbReference>
<dbReference type="Pfam" id="PF00069">
    <property type="entry name" value="Pkinase"/>
    <property type="match status" value="1"/>
</dbReference>
<reference evidence="13 14" key="1">
    <citation type="journal article" date="2016" name="Proc. Natl. Acad. Sci. U.S.A.">
        <title>Lipid metabolic changes in an early divergent fungus govern the establishment of a mutualistic symbiosis with endobacteria.</title>
        <authorList>
            <person name="Lastovetsky O.A."/>
            <person name="Gaspar M.L."/>
            <person name="Mondo S.J."/>
            <person name="LaButti K.M."/>
            <person name="Sandor L."/>
            <person name="Grigoriev I.V."/>
            <person name="Henry S.A."/>
            <person name="Pawlowska T.E."/>
        </authorList>
    </citation>
    <scope>NUCLEOTIDE SEQUENCE [LARGE SCALE GENOMIC DNA]</scope>
    <source>
        <strain evidence="13 14">ATCC 11559</strain>
    </source>
</reference>
<dbReference type="Pfam" id="PF00786">
    <property type="entry name" value="PBD"/>
    <property type="match status" value="2"/>
</dbReference>
<dbReference type="InterPro" id="IPR036936">
    <property type="entry name" value="CRIB_dom_sf"/>
</dbReference>
<keyword evidence="6" id="KW-0067">ATP-binding</keyword>
<organism evidence="13 14">
    <name type="scientific">Rhizopus microsporus</name>
    <dbReference type="NCBI Taxonomy" id="58291"/>
    <lineage>
        <taxon>Eukaryota</taxon>
        <taxon>Fungi</taxon>
        <taxon>Fungi incertae sedis</taxon>
        <taxon>Mucoromycota</taxon>
        <taxon>Mucoromycotina</taxon>
        <taxon>Mucoromycetes</taxon>
        <taxon>Mucorales</taxon>
        <taxon>Mucorineae</taxon>
        <taxon>Rhizopodaceae</taxon>
        <taxon>Rhizopus</taxon>
    </lineage>
</organism>
<dbReference type="Gene3D" id="3.30.200.20">
    <property type="entry name" value="Phosphorylase Kinase, domain 1"/>
    <property type="match status" value="1"/>
</dbReference>
<dbReference type="SMART" id="SM00285">
    <property type="entry name" value="PBD"/>
    <property type="match status" value="2"/>
</dbReference>